<protein>
    <submittedName>
        <fullName evidence="2">Uncharacterized protein</fullName>
    </submittedName>
</protein>
<name>A2SQG2_METLZ</name>
<dbReference type="AlphaFoldDB" id="A2SQG2"/>
<dbReference type="eggNOG" id="arCOG03264">
    <property type="taxonomic scope" value="Archaea"/>
</dbReference>
<gene>
    <name evidence="2" type="ordered locus">Mlab_0392</name>
</gene>
<keyword evidence="3" id="KW-1185">Reference proteome</keyword>
<evidence type="ECO:0000256" key="1">
    <source>
        <dbReference type="SAM" id="Phobius"/>
    </source>
</evidence>
<dbReference type="EMBL" id="CP000559">
    <property type="protein sequence ID" value="ABN06568.1"/>
    <property type="molecule type" value="Genomic_DNA"/>
</dbReference>
<evidence type="ECO:0000313" key="3">
    <source>
        <dbReference type="Proteomes" id="UP000000365"/>
    </source>
</evidence>
<keyword evidence="1" id="KW-0812">Transmembrane</keyword>
<keyword evidence="1" id="KW-1133">Transmembrane helix</keyword>
<organism evidence="2 3">
    <name type="scientific">Methanocorpusculum labreanum (strain ATCC 43576 / DSM 4855 / Z)</name>
    <dbReference type="NCBI Taxonomy" id="410358"/>
    <lineage>
        <taxon>Archaea</taxon>
        <taxon>Methanobacteriati</taxon>
        <taxon>Methanobacteriota</taxon>
        <taxon>Stenosarchaea group</taxon>
        <taxon>Methanomicrobia</taxon>
        <taxon>Methanomicrobiales</taxon>
        <taxon>Methanocorpusculaceae</taxon>
        <taxon>Methanocorpusculum</taxon>
    </lineage>
</organism>
<dbReference type="Proteomes" id="UP000000365">
    <property type="component" value="Chromosome"/>
</dbReference>
<dbReference type="RefSeq" id="WP_011832769.1">
    <property type="nucleotide sequence ID" value="NC_008942.1"/>
</dbReference>
<dbReference type="STRING" id="410358.Mlab_0392"/>
<dbReference type="Gene3D" id="2.60.40.1120">
    <property type="entry name" value="Carboxypeptidase-like, regulatory domain"/>
    <property type="match status" value="1"/>
</dbReference>
<dbReference type="GeneID" id="25393675"/>
<sequence>MKKISYLFIALIVLFLFAGAASAETVGGDKGVIQVNCDVNGASASLLSINNDLIETKAITNGMAEFYVYTTGTPASQVIVSADGYYTASAPVTVPAAGETTQVTINLEAKPIGGDRGFLQVNTNIIGAKVDVMSISGSVAETGYTDIDGKIEFAIYTTGTPISSVVVSAPGWVTQTVSVTVPEKGQTETVNIEMVSTNPIIGGDQGVISVTSNVEGAKVELISISGGVGYTGTISNGKADITVYTTGTPVNQARVSATGYQTATIGVTMPTKGETLTFNAPLTATSSPMGFALIGLLGVIGIIALVRRD</sequence>
<proteinExistence type="predicted"/>
<dbReference type="InterPro" id="IPR008969">
    <property type="entry name" value="CarboxyPept-like_regulatory"/>
</dbReference>
<reference evidence="2 3" key="1">
    <citation type="journal article" date="2009" name="Stand. Genomic Sci.">
        <title>Complete genome sequence of Methanocorpusculum labreanum type strain Z.</title>
        <authorList>
            <person name="Anderson I.J."/>
            <person name="Sieprawska-Lupa M."/>
            <person name="Goltsman E."/>
            <person name="Lapidus A."/>
            <person name="Copeland A."/>
            <person name="Glavina Del Rio T."/>
            <person name="Tice H."/>
            <person name="Dalin E."/>
            <person name="Barry K."/>
            <person name="Pitluck S."/>
            <person name="Hauser L."/>
            <person name="Land M."/>
            <person name="Lucas S."/>
            <person name="Richardson P."/>
            <person name="Whitman W.B."/>
            <person name="Kyrpides N.C."/>
        </authorList>
    </citation>
    <scope>NUCLEOTIDE SEQUENCE [LARGE SCALE GENOMIC DNA]</scope>
    <source>
        <strain evidence="3">ATCC 43576 / DSM 4855 / Z</strain>
    </source>
</reference>
<evidence type="ECO:0000313" key="2">
    <source>
        <dbReference type="EMBL" id="ABN06568.1"/>
    </source>
</evidence>
<feature type="transmembrane region" description="Helical" evidence="1">
    <location>
        <begin position="289"/>
        <end position="306"/>
    </location>
</feature>
<dbReference type="OrthoDB" id="117342at2157"/>
<accession>A2SQG2</accession>
<dbReference type="HOGENOM" id="CLU_898972_0_0_2"/>
<dbReference type="SUPFAM" id="SSF49464">
    <property type="entry name" value="Carboxypeptidase regulatory domain-like"/>
    <property type="match status" value="1"/>
</dbReference>
<dbReference type="KEGG" id="mla:Mlab_0392"/>
<keyword evidence="1" id="KW-0472">Membrane</keyword>